<feature type="non-terminal residue" evidence="1">
    <location>
        <position position="1"/>
    </location>
</feature>
<protein>
    <submittedName>
        <fullName evidence="1">Uncharacterized protein</fullName>
    </submittedName>
</protein>
<accession>A0A0F9G6R8</accession>
<organism evidence="1">
    <name type="scientific">marine sediment metagenome</name>
    <dbReference type="NCBI Taxonomy" id="412755"/>
    <lineage>
        <taxon>unclassified sequences</taxon>
        <taxon>metagenomes</taxon>
        <taxon>ecological metagenomes</taxon>
    </lineage>
</organism>
<name>A0A0F9G6R8_9ZZZZ</name>
<evidence type="ECO:0000313" key="1">
    <source>
        <dbReference type="EMBL" id="KKL65215.1"/>
    </source>
</evidence>
<reference evidence="1" key="1">
    <citation type="journal article" date="2015" name="Nature">
        <title>Complex archaea that bridge the gap between prokaryotes and eukaryotes.</title>
        <authorList>
            <person name="Spang A."/>
            <person name="Saw J.H."/>
            <person name="Jorgensen S.L."/>
            <person name="Zaremba-Niedzwiedzka K."/>
            <person name="Martijn J."/>
            <person name="Lind A.E."/>
            <person name="van Eijk R."/>
            <person name="Schleper C."/>
            <person name="Guy L."/>
            <person name="Ettema T.J."/>
        </authorList>
    </citation>
    <scope>NUCLEOTIDE SEQUENCE</scope>
</reference>
<proteinExistence type="predicted"/>
<comment type="caution">
    <text evidence="1">The sequence shown here is derived from an EMBL/GenBank/DDBJ whole genome shotgun (WGS) entry which is preliminary data.</text>
</comment>
<gene>
    <name evidence="1" type="ORF">LCGC14_2157240</name>
</gene>
<sequence>VIVEEFDLVSLSRLIMKDVKNVSD</sequence>
<dbReference type="AlphaFoldDB" id="A0A0F9G6R8"/>
<dbReference type="EMBL" id="LAZR01027607">
    <property type="protein sequence ID" value="KKL65215.1"/>
    <property type="molecule type" value="Genomic_DNA"/>
</dbReference>